<sequence length="446" mass="48784">MKKALAMSLATCLLATSMVGCGGKNDATTQKPVEGTTEGSSTGDKVELRISWWGGDDRHTATLEAIKKFEELHPNITVKSEYGGWDGHAEKINTQMAGGTATDVIQINYDWLSRLSKDGKGFYDLESLSDTLSLENYGDTELAFGRREGILNAIPVSTTGRSAYYNKTTFDKFGAEIPKTWEDLLASAEKFSEEGYYPFDLDNGSGFTTWYLATVYMQQKTGRNFINEDGTLGFTVEDIKEGLDFYKELENKGVVRSVEARANEAGNTALYQTPSWIDGKVAGVLEWSSSIGKYEAVLKEKGQELVLGELPMLADAKMTGWFMKPSLMFAINKDTKHPKEAAMLLEFLLNDPEAAVILGTSRGIPSSKAAKEALQAAGQLDGIAFEGTKQIESSNPTLISPFMENAKMKEIYAAAIEQVSYNLGTTDEIAAQMHADLTKQLASLTK</sequence>
<reference evidence="1" key="1">
    <citation type="submission" date="2017-10" db="EMBL/GenBank/DDBJ databases">
        <title>Genome sequence of cellulolytic Lachnospiraceae bacterium XHS1971 isolated from hotspring sediment.</title>
        <authorList>
            <person name="Vasudevan G."/>
            <person name="Joshi A.J."/>
            <person name="Hivarkar S."/>
            <person name="Lanjekar V.B."/>
            <person name="Dhakephalkar P.K."/>
            <person name="Dagar S."/>
        </authorList>
    </citation>
    <scope>NUCLEOTIDE SEQUENCE</scope>
    <source>
        <strain evidence="1">XHS1971</strain>
    </source>
</reference>
<evidence type="ECO:0000313" key="1">
    <source>
        <dbReference type="EMBL" id="PHV70960.1"/>
    </source>
</evidence>
<organism evidence="1 2">
    <name type="scientific">Sporanaerobium hydrogeniformans</name>
    <dbReference type="NCBI Taxonomy" id="3072179"/>
    <lineage>
        <taxon>Bacteria</taxon>
        <taxon>Bacillati</taxon>
        <taxon>Bacillota</taxon>
        <taxon>Clostridia</taxon>
        <taxon>Lachnospirales</taxon>
        <taxon>Lachnospiraceae</taxon>
        <taxon>Sporanaerobium</taxon>
    </lineage>
</organism>
<comment type="caution">
    <text evidence="1">The sequence shown here is derived from an EMBL/GenBank/DDBJ whole genome shotgun (WGS) entry which is preliminary data.</text>
</comment>
<protein>
    <submittedName>
        <fullName evidence="1">ABC transporter substrate-binding protein</fullName>
    </submittedName>
</protein>
<proteinExistence type="predicted"/>
<dbReference type="EMBL" id="PEDL01000006">
    <property type="protein sequence ID" value="PHV70960.1"/>
    <property type="molecule type" value="Genomic_DNA"/>
</dbReference>
<keyword evidence="2" id="KW-1185">Reference proteome</keyword>
<gene>
    <name evidence="1" type="ORF">CS063_08050</name>
</gene>
<dbReference type="Proteomes" id="UP000224460">
    <property type="component" value="Unassembled WGS sequence"/>
</dbReference>
<accession>A0AC61DDP8</accession>
<name>A0AC61DDP8_9FIRM</name>
<evidence type="ECO:0000313" key="2">
    <source>
        <dbReference type="Proteomes" id="UP000224460"/>
    </source>
</evidence>